<feature type="region of interest" description="Disordered" evidence="5">
    <location>
        <begin position="154"/>
        <end position="177"/>
    </location>
</feature>
<evidence type="ECO:0000256" key="1">
    <source>
        <dbReference type="ARBA" id="ARBA00022737"/>
    </source>
</evidence>
<organism evidence="7 8">
    <name type="scientific">Aplysia californica</name>
    <name type="common">California sea hare</name>
    <dbReference type="NCBI Taxonomy" id="6500"/>
    <lineage>
        <taxon>Eukaryota</taxon>
        <taxon>Metazoa</taxon>
        <taxon>Spiralia</taxon>
        <taxon>Lophotrochozoa</taxon>
        <taxon>Mollusca</taxon>
        <taxon>Gastropoda</taxon>
        <taxon>Heterobranchia</taxon>
        <taxon>Euthyneura</taxon>
        <taxon>Tectipleura</taxon>
        <taxon>Aplysiida</taxon>
        <taxon>Aplysioidea</taxon>
        <taxon>Aplysiidae</taxon>
        <taxon>Aplysia</taxon>
    </lineage>
</organism>
<dbReference type="PROSITE" id="PS50297">
    <property type="entry name" value="ANK_REP_REGION"/>
    <property type="match status" value="1"/>
</dbReference>
<protein>
    <submittedName>
        <fullName evidence="8">IQ motif and ankyrin repeat domain-containing protein 1 isoform X1</fullName>
    </submittedName>
</protein>
<proteinExistence type="predicted"/>
<dbReference type="Gene3D" id="1.25.40.20">
    <property type="entry name" value="Ankyrin repeat-containing domain"/>
    <property type="match status" value="1"/>
</dbReference>
<dbReference type="InterPro" id="IPR002110">
    <property type="entry name" value="Ankyrin_rpt"/>
</dbReference>
<evidence type="ECO:0000313" key="7">
    <source>
        <dbReference type="Proteomes" id="UP000694888"/>
    </source>
</evidence>
<dbReference type="SMART" id="SM00248">
    <property type="entry name" value="ANK"/>
    <property type="match status" value="3"/>
</dbReference>
<feature type="compositionally biased region" description="Low complexity" evidence="5">
    <location>
        <begin position="72"/>
        <end position="88"/>
    </location>
</feature>
<feature type="region of interest" description="Disordered" evidence="5">
    <location>
        <begin position="335"/>
        <end position="356"/>
    </location>
</feature>
<dbReference type="SUPFAM" id="SSF48403">
    <property type="entry name" value="Ankyrin repeat"/>
    <property type="match status" value="1"/>
</dbReference>
<dbReference type="Gene3D" id="3.40.50.300">
    <property type="entry name" value="P-loop containing nucleotide triphosphate hydrolases"/>
    <property type="match status" value="1"/>
</dbReference>
<feature type="compositionally biased region" description="Basic and acidic residues" evidence="5">
    <location>
        <begin position="154"/>
        <end position="176"/>
    </location>
</feature>
<feature type="coiled-coil region" evidence="4">
    <location>
        <begin position="404"/>
        <end position="431"/>
    </location>
</feature>
<name>A0ABM1A758_APLCA</name>
<dbReference type="InterPro" id="IPR035706">
    <property type="entry name" value="AAA_9"/>
</dbReference>
<feature type="repeat" description="ANK" evidence="3">
    <location>
        <begin position="234"/>
        <end position="266"/>
    </location>
</feature>
<evidence type="ECO:0000256" key="2">
    <source>
        <dbReference type="ARBA" id="ARBA00023043"/>
    </source>
</evidence>
<sequence>MSYFWKERYIRCGMSMFTNVCCLQQHLRENRNKSVFSTMPPKKAAPAPVKATGSRTSTVSKPKATPAARGGKTTASTTKKPSITTKPAGKTDKPAEPKKKAWTPQDEAARKIQTKARQFLAKKEIEKKKKEKQDYEDLMDKLEKEAFIHMVKMQQEEAERKAQKEDEERKRRQQEIKRRKRMLEAAYDGDLDIMKEVLKEVSDIDTKNGIGNDVIGRSLRTKHLMAVIDCEDANGNTPLSEAANGGSAEAIRFLLEKGAEPNSQGQFLRTPLYRSAFIGSLEATQVLLENGADPRICASDSQTPLEVASTEGVRQVLENWDVSQTEVLQKKIEEAKEKRAEEDRQRRDAETSKMEDVLAEAEKDYQTKQKQLNHAYCELNKRITEHDTCVGQGFDRPELTLQTIHDQELEVETLKIDVAKARDNLAKARLMLRESMAAEDEEVEDQLPGLKILVKDLDEVLFRDVGNRIKDSGKWPLLIDPSGQASTFLRYRDTNCVNALRPADMENNNVRRSLLGAIRFGKPFVVDMMEVDMFQTCCDRFEEIQPGLMAAILDKSILEEEKYVKLIKKEDGPEYERTKFNDMRLANFKFMLVTKNPFPSEKLLNDLYVIRISLPD</sequence>
<gene>
    <name evidence="8" type="primary">LOC101863124</name>
</gene>
<dbReference type="PROSITE" id="PS50088">
    <property type="entry name" value="ANK_REPEAT"/>
    <property type="match status" value="1"/>
</dbReference>
<dbReference type="InterPro" id="IPR036770">
    <property type="entry name" value="Ankyrin_rpt-contain_sf"/>
</dbReference>
<keyword evidence="2 3" id="KW-0040">ANK repeat</keyword>
<feature type="compositionally biased region" description="Basic and acidic residues" evidence="5">
    <location>
        <begin position="89"/>
        <end position="99"/>
    </location>
</feature>
<feature type="compositionally biased region" description="Low complexity" evidence="5">
    <location>
        <begin position="40"/>
        <end position="51"/>
    </location>
</feature>
<keyword evidence="7" id="KW-1185">Reference proteome</keyword>
<dbReference type="GeneID" id="101863124"/>
<dbReference type="Pfam" id="PF12781">
    <property type="entry name" value="AAA_9"/>
    <property type="match status" value="1"/>
</dbReference>
<dbReference type="PROSITE" id="PS50096">
    <property type="entry name" value="IQ"/>
    <property type="match status" value="1"/>
</dbReference>
<evidence type="ECO:0000256" key="3">
    <source>
        <dbReference type="PROSITE-ProRule" id="PRU00023"/>
    </source>
</evidence>
<dbReference type="Pfam" id="PF12796">
    <property type="entry name" value="Ank_2"/>
    <property type="match status" value="1"/>
</dbReference>
<evidence type="ECO:0000256" key="4">
    <source>
        <dbReference type="SAM" id="Coils"/>
    </source>
</evidence>
<reference evidence="8" key="1">
    <citation type="submission" date="2025-08" db="UniProtKB">
        <authorList>
            <consortium name="RefSeq"/>
        </authorList>
    </citation>
    <scope>IDENTIFICATION</scope>
</reference>
<accession>A0ABM1A758</accession>
<keyword evidence="1" id="KW-0677">Repeat</keyword>
<dbReference type="InterPro" id="IPR027417">
    <property type="entry name" value="P-loop_NTPase"/>
</dbReference>
<feature type="region of interest" description="Disordered" evidence="5">
    <location>
        <begin position="36"/>
        <end position="109"/>
    </location>
</feature>
<evidence type="ECO:0000313" key="8">
    <source>
        <dbReference type="RefSeq" id="XP_012942164.1"/>
    </source>
</evidence>
<keyword evidence="4" id="KW-0175">Coiled coil</keyword>
<feature type="domain" description="Dynein heavy chain ATP-binding dynein motor region" evidence="6">
    <location>
        <begin position="469"/>
        <end position="560"/>
    </location>
</feature>
<dbReference type="Proteomes" id="UP000694888">
    <property type="component" value="Unplaced"/>
</dbReference>
<evidence type="ECO:0000256" key="5">
    <source>
        <dbReference type="SAM" id="MobiDB-lite"/>
    </source>
</evidence>
<evidence type="ECO:0000259" key="6">
    <source>
        <dbReference type="Pfam" id="PF12781"/>
    </source>
</evidence>
<dbReference type="PANTHER" id="PTHR24171">
    <property type="entry name" value="ANKYRIN REPEAT DOMAIN-CONTAINING PROTEIN 39-RELATED"/>
    <property type="match status" value="1"/>
</dbReference>
<dbReference type="RefSeq" id="XP_012942164.1">
    <property type="nucleotide sequence ID" value="XM_013086710.2"/>
</dbReference>